<dbReference type="OrthoDB" id="3194758at2"/>
<name>A0A511MJP0_9NOCA</name>
<dbReference type="Proteomes" id="UP000321424">
    <property type="component" value="Unassembled WGS sequence"/>
</dbReference>
<comment type="caution">
    <text evidence="3">The sequence shown here is derived from an EMBL/GenBank/DDBJ whole genome shotgun (WGS) entry which is preliminary data.</text>
</comment>
<evidence type="ECO:0000259" key="2">
    <source>
        <dbReference type="Pfam" id="PF05065"/>
    </source>
</evidence>
<organism evidence="3 4">
    <name type="scientific">Nocardia ninae NBRC 108245</name>
    <dbReference type="NCBI Taxonomy" id="1210091"/>
    <lineage>
        <taxon>Bacteria</taxon>
        <taxon>Bacillati</taxon>
        <taxon>Actinomycetota</taxon>
        <taxon>Actinomycetes</taxon>
        <taxon>Mycobacteriales</taxon>
        <taxon>Nocardiaceae</taxon>
        <taxon>Nocardia</taxon>
    </lineage>
</organism>
<dbReference type="RefSeq" id="WP_147136878.1">
    <property type="nucleotide sequence ID" value="NZ_BJXA01000042.1"/>
</dbReference>
<dbReference type="Pfam" id="PF05065">
    <property type="entry name" value="Phage_capsid"/>
    <property type="match status" value="1"/>
</dbReference>
<dbReference type="InterPro" id="IPR024455">
    <property type="entry name" value="Phage_capsid"/>
</dbReference>
<dbReference type="EMBL" id="BJXA01000042">
    <property type="protein sequence ID" value="GEM40855.1"/>
    <property type="molecule type" value="Genomic_DNA"/>
</dbReference>
<dbReference type="NCBIfam" id="TIGR01554">
    <property type="entry name" value="major_cap_HK97"/>
    <property type="match status" value="1"/>
</dbReference>
<protein>
    <recommendedName>
        <fullName evidence="2">Phage capsid-like C-terminal domain-containing protein</fullName>
    </recommendedName>
</protein>
<dbReference type="InterPro" id="IPR054612">
    <property type="entry name" value="Phage_capsid-like_C"/>
</dbReference>
<dbReference type="Gene3D" id="3.30.2400.10">
    <property type="entry name" value="Major capsid protein gp5"/>
    <property type="match status" value="1"/>
</dbReference>
<evidence type="ECO:0000313" key="4">
    <source>
        <dbReference type="Proteomes" id="UP000321424"/>
    </source>
</evidence>
<accession>A0A511MJP0</accession>
<feature type="domain" description="Phage capsid-like C-terminal" evidence="2">
    <location>
        <begin position="25"/>
        <end position="326"/>
    </location>
</feature>
<evidence type="ECO:0000313" key="3">
    <source>
        <dbReference type="EMBL" id="GEM40855.1"/>
    </source>
</evidence>
<comment type="subcellular location">
    <subcellularLocation>
        <location evidence="1">Virion</location>
    </subcellularLocation>
</comment>
<evidence type="ECO:0000256" key="1">
    <source>
        <dbReference type="ARBA" id="ARBA00004328"/>
    </source>
</evidence>
<reference evidence="3 4" key="1">
    <citation type="submission" date="2019-07" db="EMBL/GenBank/DDBJ databases">
        <title>Whole genome shotgun sequence of Nocardia ninae NBRC 108245.</title>
        <authorList>
            <person name="Hosoyama A."/>
            <person name="Uohara A."/>
            <person name="Ohji S."/>
            <person name="Ichikawa N."/>
        </authorList>
    </citation>
    <scope>NUCLEOTIDE SEQUENCE [LARGE SCALE GENOMIC DNA]</scope>
    <source>
        <strain evidence="3 4">NBRC 108245</strain>
    </source>
</reference>
<dbReference type="AlphaFoldDB" id="A0A511MJP0"/>
<gene>
    <name evidence="3" type="ORF">NN4_53740</name>
</gene>
<proteinExistence type="predicted"/>
<sequence length="332" mass="35455">MAQINELAPNVAANHQGRLAYVPDNLLPKTITGPIFQKAQESSLALRLGSPIPVTFGETVIPVTTKRPEVGQVGTGTTNAQREGGVKPISGTAWSSKSFQPIKIATIVTFSEEFAKTNPQGFYDQIRTDLAYAIGRGIDLAVFHGKQPLTGTSLQGIDTTNVIANTTNVVKFLVSPGTVYEDLLAGYDLVANNPDFEFNGWAVDPRFRSTLVKEAAARDMSGKTLNPGAIDLSAQVSDVLGFPAYYGRAVSGQLGAAADTGLRVIGGDFSQLRIGFADSIRYKFTDTASISDGTNTVNLWQTNQAALLVEVTFGWVLGDKQAFVKFDNVTAT</sequence>
<keyword evidence="4" id="KW-1185">Reference proteome</keyword>
<dbReference type="SUPFAM" id="SSF56563">
    <property type="entry name" value="Major capsid protein gp5"/>
    <property type="match status" value="1"/>
</dbReference>